<protein>
    <recommendedName>
        <fullName evidence="8">Rhodopsin domain-containing protein</fullName>
    </recommendedName>
</protein>
<feature type="transmembrane region" description="Helical" evidence="7">
    <location>
        <begin position="200"/>
        <end position="223"/>
    </location>
</feature>
<evidence type="ECO:0000313" key="9">
    <source>
        <dbReference type="EMBL" id="ORY18425.1"/>
    </source>
</evidence>
<feature type="transmembrane region" description="Helical" evidence="7">
    <location>
        <begin position="122"/>
        <end position="155"/>
    </location>
</feature>
<feature type="transmembrane region" description="Helical" evidence="7">
    <location>
        <begin position="167"/>
        <end position="188"/>
    </location>
</feature>
<sequence>MIDQVAAIHAQWHEVFHAAIIFTALTTLAVGLRFWTKSTTKAGFGSDDAFIGFALFLYYGLNGVQIYACLYGRDMKSPLELPRYIQFVYVTGELYCFLVLAINTSVVLFYRRIFAVQEFRRLTTICLILNVAWFIPMIFVSTFTCYPVSAMWNIFTFPAHCIDYPKFFIVIVATELLLCCITLALPVVQVSKLNLNTRTRAGVIGIFLLGGFVVITGAVRIIISYHPGEPMIDLAVDMFWNTVHIGTGIICACLPIYRPLGRACTSFFSSKLSSLRSKAPTEGSSKLSSQKTKGGSELSKSESAQNVTWIALGDSLDGHEDIPENFSRLDPSGDSFSVREVRGIV</sequence>
<dbReference type="AlphaFoldDB" id="A0A1Y2A8R1"/>
<keyword evidence="10" id="KW-1185">Reference proteome</keyword>
<gene>
    <name evidence="9" type="ORF">BCR34DRAFT_554188</name>
</gene>
<dbReference type="OrthoDB" id="10017208at2759"/>
<keyword evidence="2 7" id="KW-0812">Transmembrane</keyword>
<evidence type="ECO:0000256" key="7">
    <source>
        <dbReference type="SAM" id="Phobius"/>
    </source>
</evidence>
<feature type="domain" description="Rhodopsin" evidence="8">
    <location>
        <begin position="32"/>
        <end position="260"/>
    </location>
</feature>
<feature type="transmembrane region" description="Helical" evidence="7">
    <location>
        <begin position="48"/>
        <end position="67"/>
    </location>
</feature>
<evidence type="ECO:0000259" key="8">
    <source>
        <dbReference type="Pfam" id="PF20684"/>
    </source>
</evidence>
<evidence type="ECO:0000256" key="4">
    <source>
        <dbReference type="ARBA" id="ARBA00023136"/>
    </source>
</evidence>
<proteinExistence type="inferred from homology"/>
<dbReference type="EMBL" id="MCFA01000007">
    <property type="protein sequence ID" value="ORY18425.1"/>
    <property type="molecule type" value="Genomic_DNA"/>
</dbReference>
<organism evidence="9 10">
    <name type="scientific">Clohesyomyces aquaticus</name>
    <dbReference type="NCBI Taxonomy" id="1231657"/>
    <lineage>
        <taxon>Eukaryota</taxon>
        <taxon>Fungi</taxon>
        <taxon>Dikarya</taxon>
        <taxon>Ascomycota</taxon>
        <taxon>Pezizomycotina</taxon>
        <taxon>Dothideomycetes</taxon>
        <taxon>Pleosporomycetidae</taxon>
        <taxon>Pleosporales</taxon>
        <taxon>Lindgomycetaceae</taxon>
        <taxon>Clohesyomyces</taxon>
    </lineage>
</organism>
<comment type="subcellular location">
    <subcellularLocation>
        <location evidence="1">Membrane</location>
        <topology evidence="1">Multi-pass membrane protein</topology>
    </subcellularLocation>
</comment>
<comment type="similarity">
    <text evidence="5">Belongs to the SAT4 family.</text>
</comment>
<evidence type="ECO:0000313" key="10">
    <source>
        <dbReference type="Proteomes" id="UP000193144"/>
    </source>
</evidence>
<evidence type="ECO:0000256" key="6">
    <source>
        <dbReference type="SAM" id="MobiDB-lite"/>
    </source>
</evidence>
<reference evidence="9 10" key="1">
    <citation type="submission" date="2016-07" db="EMBL/GenBank/DDBJ databases">
        <title>Pervasive Adenine N6-methylation of Active Genes in Fungi.</title>
        <authorList>
            <consortium name="DOE Joint Genome Institute"/>
            <person name="Mondo S.J."/>
            <person name="Dannebaum R.O."/>
            <person name="Kuo R.C."/>
            <person name="Labutti K."/>
            <person name="Haridas S."/>
            <person name="Kuo A."/>
            <person name="Salamov A."/>
            <person name="Ahrendt S.R."/>
            <person name="Lipzen A."/>
            <person name="Sullivan W."/>
            <person name="Andreopoulos W.B."/>
            <person name="Clum A."/>
            <person name="Lindquist E."/>
            <person name="Daum C."/>
            <person name="Ramamoorthy G.K."/>
            <person name="Gryganskyi A."/>
            <person name="Culley D."/>
            <person name="Magnuson J.K."/>
            <person name="James T.Y."/>
            <person name="O'Malley M.A."/>
            <person name="Stajich J.E."/>
            <person name="Spatafora J.W."/>
            <person name="Visel A."/>
            <person name="Grigoriev I.V."/>
        </authorList>
    </citation>
    <scope>NUCLEOTIDE SEQUENCE [LARGE SCALE GENOMIC DNA]</scope>
    <source>
        <strain evidence="9 10">CBS 115471</strain>
    </source>
</reference>
<dbReference type="PANTHER" id="PTHR33048:SF168">
    <property type="match status" value="1"/>
</dbReference>
<dbReference type="PANTHER" id="PTHR33048">
    <property type="entry name" value="PTH11-LIKE INTEGRAL MEMBRANE PROTEIN (AFU_ORTHOLOGUE AFUA_5G11245)"/>
    <property type="match status" value="1"/>
</dbReference>
<dbReference type="Proteomes" id="UP000193144">
    <property type="component" value="Unassembled WGS sequence"/>
</dbReference>
<keyword evidence="4 7" id="KW-0472">Membrane</keyword>
<keyword evidence="3 7" id="KW-1133">Transmembrane helix</keyword>
<name>A0A1Y2A8R1_9PLEO</name>
<feature type="region of interest" description="Disordered" evidence="6">
    <location>
        <begin position="277"/>
        <end position="303"/>
    </location>
</feature>
<feature type="transmembrane region" description="Helical" evidence="7">
    <location>
        <begin position="238"/>
        <end position="257"/>
    </location>
</feature>
<evidence type="ECO:0000256" key="3">
    <source>
        <dbReference type="ARBA" id="ARBA00022989"/>
    </source>
</evidence>
<evidence type="ECO:0000256" key="5">
    <source>
        <dbReference type="ARBA" id="ARBA00038359"/>
    </source>
</evidence>
<accession>A0A1Y2A8R1</accession>
<dbReference type="Pfam" id="PF20684">
    <property type="entry name" value="Fung_rhodopsin"/>
    <property type="match status" value="1"/>
</dbReference>
<feature type="transmembrane region" description="Helical" evidence="7">
    <location>
        <begin position="87"/>
        <end position="110"/>
    </location>
</feature>
<feature type="transmembrane region" description="Helical" evidence="7">
    <location>
        <begin position="15"/>
        <end position="36"/>
    </location>
</feature>
<evidence type="ECO:0000256" key="2">
    <source>
        <dbReference type="ARBA" id="ARBA00022692"/>
    </source>
</evidence>
<feature type="compositionally biased region" description="Polar residues" evidence="6">
    <location>
        <begin position="282"/>
        <end position="293"/>
    </location>
</feature>
<dbReference type="GO" id="GO:0016020">
    <property type="term" value="C:membrane"/>
    <property type="evidence" value="ECO:0007669"/>
    <property type="project" value="UniProtKB-SubCell"/>
</dbReference>
<comment type="caution">
    <text evidence="9">The sequence shown here is derived from an EMBL/GenBank/DDBJ whole genome shotgun (WGS) entry which is preliminary data.</text>
</comment>
<dbReference type="InterPro" id="IPR049326">
    <property type="entry name" value="Rhodopsin_dom_fungi"/>
</dbReference>
<evidence type="ECO:0000256" key="1">
    <source>
        <dbReference type="ARBA" id="ARBA00004141"/>
    </source>
</evidence>
<dbReference type="InterPro" id="IPR052337">
    <property type="entry name" value="SAT4-like"/>
</dbReference>